<feature type="non-terminal residue" evidence="1">
    <location>
        <position position="377"/>
    </location>
</feature>
<dbReference type="EMBL" id="KV453847">
    <property type="protein sequence ID" value="ODV87700.1"/>
    <property type="molecule type" value="Genomic_DNA"/>
</dbReference>
<organism evidence="1 2">
    <name type="scientific">[Candida] arabinofermentans NRRL YB-2248</name>
    <dbReference type="NCBI Taxonomy" id="983967"/>
    <lineage>
        <taxon>Eukaryota</taxon>
        <taxon>Fungi</taxon>
        <taxon>Dikarya</taxon>
        <taxon>Ascomycota</taxon>
        <taxon>Saccharomycotina</taxon>
        <taxon>Pichiomycetes</taxon>
        <taxon>Pichiales</taxon>
        <taxon>Pichiaceae</taxon>
        <taxon>Ogataea</taxon>
        <taxon>Ogataea/Candida clade</taxon>
    </lineage>
</organism>
<name>A0A1E4T7G0_9ASCO</name>
<sequence>MLLEYSKDIEIVDFNAMALLRLYNTRYLKKIRKCEMRLSKDFCLSDLGYVLKNSLEHLFIIGGTFEATQLSLLEIIFDRLKQFMIEQKHLQVSLDIVIVLLDELDFNSSPKLKIPNLNVTLNITSTTDLKVGQLDKFISKSFGSEAIKTLTINFDYVGLSNEELKDASFVENLTQLKVLELYGDFKLGSGSRSPVLNLDKLVLSKGYANLGNVVARKMTLKESEISQNTIGEGVEELTETESLNWNEARLPLTLHTLNIENLQEVCPQRTPFKNSRHRFGDNPPELSFENNLDVFKDLINLKKLKIGEFCRAEGLELPSKLEHFEFKYYYNDSNYIIDTIDFDLPKSLKKIGASNEVLKNLNLEKFSLGPEVALMML</sequence>
<reference evidence="2" key="1">
    <citation type="submission" date="2016-04" db="EMBL/GenBank/DDBJ databases">
        <title>Comparative genomics of biotechnologically important yeasts.</title>
        <authorList>
            <consortium name="DOE Joint Genome Institute"/>
            <person name="Riley R."/>
            <person name="Haridas S."/>
            <person name="Wolfe K.H."/>
            <person name="Lopes M.R."/>
            <person name="Hittinger C.T."/>
            <person name="Goker M."/>
            <person name="Salamov A."/>
            <person name="Wisecaver J."/>
            <person name="Long T.M."/>
            <person name="Aerts A.L."/>
            <person name="Barry K."/>
            <person name="Choi C."/>
            <person name="Clum A."/>
            <person name="Coughlan A.Y."/>
            <person name="Deshpande S."/>
            <person name="Douglass A.P."/>
            <person name="Hanson S.J."/>
            <person name="Klenk H.-P."/>
            <person name="Labutti K."/>
            <person name="Lapidus A."/>
            <person name="Lindquist E."/>
            <person name="Lipzen A."/>
            <person name="Meier-Kolthoff J.P."/>
            <person name="Ohm R.A."/>
            <person name="Otillar R.P."/>
            <person name="Pangilinan J."/>
            <person name="Peng Y."/>
            <person name="Rokas A."/>
            <person name="Rosa C.A."/>
            <person name="Scheuner C."/>
            <person name="Sibirny A.A."/>
            <person name="Slot J.C."/>
            <person name="Stielow J.B."/>
            <person name="Sun H."/>
            <person name="Kurtzman C.P."/>
            <person name="Blackwell M."/>
            <person name="Grigoriev I.V."/>
            <person name="Jeffries T.W."/>
        </authorList>
    </citation>
    <scope>NUCLEOTIDE SEQUENCE [LARGE SCALE GENOMIC DNA]</scope>
    <source>
        <strain evidence="2">NRRL YB-2248</strain>
    </source>
</reference>
<gene>
    <name evidence="1" type="ORF">CANARDRAFT_25933</name>
</gene>
<proteinExistence type="predicted"/>
<dbReference type="Proteomes" id="UP000094801">
    <property type="component" value="Unassembled WGS sequence"/>
</dbReference>
<evidence type="ECO:0000313" key="1">
    <source>
        <dbReference type="EMBL" id="ODV87700.1"/>
    </source>
</evidence>
<dbReference type="AlphaFoldDB" id="A0A1E4T7G0"/>
<keyword evidence="2" id="KW-1185">Reference proteome</keyword>
<accession>A0A1E4T7G0</accession>
<protein>
    <submittedName>
        <fullName evidence="1">Uncharacterized protein</fullName>
    </submittedName>
</protein>
<evidence type="ECO:0000313" key="2">
    <source>
        <dbReference type="Proteomes" id="UP000094801"/>
    </source>
</evidence>